<evidence type="ECO:0000313" key="3">
    <source>
        <dbReference type="EMBL" id="KAK8524372.1"/>
    </source>
</evidence>
<comment type="similarity">
    <text evidence="1">Belongs to the 4-toluene sulfonate uptake permease (TSUP) (TC 2.A.102) family.</text>
</comment>
<protein>
    <submittedName>
        <fullName evidence="3">Uncharacterized protein</fullName>
    </submittedName>
</protein>
<feature type="transmembrane region" description="Helical" evidence="2">
    <location>
        <begin position="37"/>
        <end position="54"/>
    </location>
</feature>
<dbReference type="EMBL" id="JBBPBM010000041">
    <property type="protein sequence ID" value="KAK8524372.1"/>
    <property type="molecule type" value="Genomic_DNA"/>
</dbReference>
<dbReference type="PANTHER" id="PTHR14255:SF3">
    <property type="entry name" value="SULFITE EXPORTER TAUE_SAFE FAMILY PROTEIN 5-RELATED"/>
    <property type="match status" value="1"/>
</dbReference>
<name>A0ABR2CVL3_9ROSI</name>
<gene>
    <name evidence="3" type="ORF">V6N12_029238</name>
</gene>
<comment type="caution">
    <text evidence="3">The sequence shown here is derived from an EMBL/GenBank/DDBJ whole genome shotgun (WGS) entry which is preliminary data.</text>
</comment>
<dbReference type="PANTHER" id="PTHR14255">
    <property type="entry name" value="CEREBLON"/>
    <property type="match status" value="1"/>
</dbReference>
<evidence type="ECO:0000256" key="1">
    <source>
        <dbReference type="ARBA" id="ARBA00009142"/>
    </source>
</evidence>
<accession>A0ABR2CVL3</accession>
<evidence type="ECO:0000313" key="4">
    <source>
        <dbReference type="Proteomes" id="UP001472677"/>
    </source>
</evidence>
<keyword evidence="4" id="KW-1185">Reference proteome</keyword>
<keyword evidence="2" id="KW-1133">Transmembrane helix</keyword>
<dbReference type="Proteomes" id="UP001472677">
    <property type="component" value="Unassembled WGS sequence"/>
</dbReference>
<feature type="transmembrane region" description="Helical" evidence="2">
    <location>
        <begin position="60"/>
        <end position="79"/>
    </location>
</feature>
<keyword evidence="2" id="KW-0472">Membrane</keyword>
<evidence type="ECO:0000256" key="2">
    <source>
        <dbReference type="SAM" id="Phobius"/>
    </source>
</evidence>
<organism evidence="3 4">
    <name type="scientific">Hibiscus sabdariffa</name>
    <name type="common">roselle</name>
    <dbReference type="NCBI Taxonomy" id="183260"/>
    <lineage>
        <taxon>Eukaryota</taxon>
        <taxon>Viridiplantae</taxon>
        <taxon>Streptophyta</taxon>
        <taxon>Embryophyta</taxon>
        <taxon>Tracheophyta</taxon>
        <taxon>Spermatophyta</taxon>
        <taxon>Magnoliopsida</taxon>
        <taxon>eudicotyledons</taxon>
        <taxon>Gunneridae</taxon>
        <taxon>Pentapetalae</taxon>
        <taxon>rosids</taxon>
        <taxon>malvids</taxon>
        <taxon>Malvales</taxon>
        <taxon>Malvaceae</taxon>
        <taxon>Malvoideae</taxon>
        <taxon>Hibiscus</taxon>
    </lineage>
</organism>
<reference evidence="3 4" key="1">
    <citation type="journal article" date="2024" name="G3 (Bethesda)">
        <title>Genome assembly of Hibiscus sabdariffa L. provides insights into metabolisms of medicinal natural products.</title>
        <authorList>
            <person name="Kim T."/>
        </authorList>
    </citation>
    <scope>NUCLEOTIDE SEQUENCE [LARGE SCALE GENOMIC DNA]</scope>
    <source>
        <strain evidence="3">TK-2024</strain>
        <tissue evidence="3">Old leaves</tissue>
    </source>
</reference>
<keyword evidence="2" id="KW-0812">Transmembrane</keyword>
<proteinExistence type="inferred from homology"/>
<sequence>MEISSDKIPGKPTETVNPDCASVSVLFHSRHGIQRRGIGGGGLFIPILTIVAGLDLKIASGFSAFMVTGGSIANVNYNLRAKSDRFGHQRKALIDYDITLLSEPCVTGRVLTIKTWTQQTFKH</sequence>